<sequence>MRLYVYVMEAHDLVVKDSCFVELQVGKHKSKTRILRNTNNPAWNEEFLFRVYDMNEELLVSVFHQDDDSNGLFNGAELVVRVRIPVGSVAAENNSTLPPAWYSFERPKSGKFINTDCGKILLTLSLHEKGHDAAANDLPCLHSNITEEPKEIDSPFVSSNGVLCSKSPCGKIPGGKQLMKALRRRMDRLLHKNDEASRTDDSSGLSSSVSDYEDCMEEQHSNCSFEKSLEMMQSSESEQKMPENLPGGILIDQAYVVSPSDLNASLFTPNSQFRRDLAELQGTTDVHEGPWTWKSGEMSCLTRVVTYINAATKLVKAVKATEEQTYLTANGREFAVLASVCTPEVPYGSSFKVELLYKILPGPELPSGEESSRLVVSWEVNFLHSTLMKGMIEGGVRQGLKDSFEQFSILMAQKFKVLDSTDLFDKDHILAMQAGHQSDWELAKEYFWNMTVVSTIFMVLYIMVHILLCEPSKLQGLEFHGLDLPDSIGEFITCGILVLQLERIYNMVQHFVQARLQQGSDHGVKSQGDGWVLTVALLEGTNLASLDSSGFSDPYVVFTSNGKTRTSSVRLQTTDPQWNDILEFDAMEEPPSVLDVEVFDFDGPFDQAMSLGHAEINFLKHSATELADMWVSLEGKLAQSSQSKLHLRIFLDNNKGHETIKEYMTKMEKEVGKKLDLRSPHRNSTFQKLFGLPPEEFLVSDFTCALKRKMPVQGRLFLSARIVGFYANLFGHKTKFFFLWEDIEDIQQHPPSLSSVGSPLLVIVLKKDRGIDARHGAKCQDEEGRLRFYFQSFLSFSSASRMIVGLWRTRALSPDQKAQIAEDLDDHEERSKMLEDTESILNLEDTKMSKVYTAEIPVNTKSLMEMFNGGKLEHKIMEKSGCLHYATTAWEPIKPNIFERRLSYRFNRNVSIFGGEVACRQRKSPNANGEGWIIDEVMALYGVPFGNHFRVQLRYRIEKSALAHNACKCNVYVRVTWLKSTMFLERIKHNITGKFAHRLQDIFEMVEREILLTPQQDIGL</sequence>
<organism evidence="8 9">
    <name type="scientific">Rosa chinensis</name>
    <name type="common">China rose</name>
    <dbReference type="NCBI Taxonomy" id="74649"/>
    <lineage>
        <taxon>Eukaryota</taxon>
        <taxon>Viridiplantae</taxon>
        <taxon>Streptophyta</taxon>
        <taxon>Embryophyta</taxon>
        <taxon>Tracheophyta</taxon>
        <taxon>Spermatophyta</taxon>
        <taxon>Magnoliopsida</taxon>
        <taxon>eudicotyledons</taxon>
        <taxon>Gunneridae</taxon>
        <taxon>Pentapetalae</taxon>
        <taxon>rosids</taxon>
        <taxon>fabids</taxon>
        <taxon>Rosales</taxon>
        <taxon>Rosaceae</taxon>
        <taxon>Rosoideae</taxon>
        <taxon>Rosoideae incertae sedis</taxon>
        <taxon>Rosa</taxon>
    </lineage>
</organism>
<dbReference type="Gramene" id="PRQ17217">
    <property type="protein sequence ID" value="PRQ17217"/>
    <property type="gene ID" value="RchiOBHm_Chr7g0192601"/>
</dbReference>
<dbReference type="CDD" id="cd00030">
    <property type="entry name" value="C2"/>
    <property type="match status" value="1"/>
</dbReference>
<evidence type="ECO:0000256" key="5">
    <source>
        <dbReference type="SAM" id="MobiDB-lite"/>
    </source>
</evidence>
<dbReference type="InterPro" id="IPR000008">
    <property type="entry name" value="C2_dom"/>
</dbReference>
<dbReference type="AlphaFoldDB" id="A0A2P6P5J6"/>
<dbReference type="PROSITE" id="PS50004">
    <property type="entry name" value="C2"/>
    <property type="match status" value="2"/>
</dbReference>
<dbReference type="Proteomes" id="UP000238479">
    <property type="component" value="Chromosome 7"/>
</dbReference>
<dbReference type="STRING" id="74649.A0A2P6P5J6"/>
<dbReference type="EMBL" id="PDCK01000045">
    <property type="protein sequence ID" value="PRQ17217.1"/>
    <property type="molecule type" value="Genomic_DNA"/>
</dbReference>
<accession>A0A2P6P5J6</accession>
<name>A0A2P6P5J6_ROSCH</name>
<feature type="domain" description="VASt" evidence="7">
    <location>
        <begin position="246"/>
        <end position="419"/>
    </location>
</feature>
<dbReference type="InterPro" id="IPR011993">
    <property type="entry name" value="PH-like_dom_sf"/>
</dbReference>
<reference evidence="8 9" key="1">
    <citation type="journal article" date="2018" name="Nat. Genet.">
        <title>The Rosa genome provides new insights in the design of modern roses.</title>
        <authorList>
            <person name="Bendahmane M."/>
        </authorList>
    </citation>
    <scope>NUCLEOTIDE SEQUENCE [LARGE SCALE GENOMIC DNA]</scope>
    <source>
        <strain evidence="9">cv. Old Blush</strain>
    </source>
</reference>
<dbReference type="PANTHER" id="PTHR46296">
    <property type="entry name" value="BNAA05G37250D PROTEIN"/>
    <property type="match status" value="1"/>
</dbReference>
<comment type="subcellular location">
    <subcellularLocation>
        <location evidence="1">Membrane</location>
        <topology evidence="1">Single-pass membrane protein</topology>
    </subcellularLocation>
</comment>
<dbReference type="PROSITE" id="PS51778">
    <property type="entry name" value="VAST"/>
    <property type="match status" value="2"/>
</dbReference>
<evidence type="ECO:0000256" key="3">
    <source>
        <dbReference type="ARBA" id="ARBA00022989"/>
    </source>
</evidence>
<evidence type="ECO:0000313" key="9">
    <source>
        <dbReference type="Proteomes" id="UP000238479"/>
    </source>
</evidence>
<dbReference type="GO" id="GO:0016020">
    <property type="term" value="C:membrane"/>
    <property type="evidence" value="ECO:0007669"/>
    <property type="project" value="UniProtKB-SubCell"/>
</dbReference>
<dbReference type="Pfam" id="PF02893">
    <property type="entry name" value="GRAM"/>
    <property type="match status" value="1"/>
</dbReference>
<dbReference type="SMART" id="SM00239">
    <property type="entry name" value="C2"/>
    <property type="match status" value="2"/>
</dbReference>
<protein>
    <submittedName>
        <fullName evidence="8">Putative C2 domain, GRAM domain-containing protein</fullName>
    </submittedName>
</protein>
<dbReference type="Pfam" id="PF00168">
    <property type="entry name" value="C2"/>
    <property type="match status" value="2"/>
</dbReference>
<feature type="domain" description="C2" evidence="6">
    <location>
        <begin position="512"/>
        <end position="631"/>
    </location>
</feature>
<dbReference type="Gene3D" id="2.60.40.150">
    <property type="entry name" value="C2 domain"/>
    <property type="match status" value="2"/>
</dbReference>
<dbReference type="Pfam" id="PF16016">
    <property type="entry name" value="VASt"/>
    <property type="match status" value="2"/>
</dbReference>
<evidence type="ECO:0000259" key="7">
    <source>
        <dbReference type="PROSITE" id="PS51778"/>
    </source>
</evidence>
<dbReference type="OMA" id="EQQSDWE"/>
<keyword evidence="4" id="KW-0472">Membrane</keyword>
<feature type="domain" description="VASt" evidence="7">
    <location>
        <begin position="847"/>
        <end position="1010"/>
    </location>
</feature>
<feature type="region of interest" description="Disordered" evidence="5">
    <location>
        <begin position="190"/>
        <end position="211"/>
    </location>
</feature>
<evidence type="ECO:0000259" key="6">
    <source>
        <dbReference type="PROSITE" id="PS50004"/>
    </source>
</evidence>
<keyword evidence="9" id="KW-1185">Reference proteome</keyword>
<evidence type="ECO:0000256" key="1">
    <source>
        <dbReference type="ARBA" id="ARBA00004167"/>
    </source>
</evidence>
<dbReference type="PANTHER" id="PTHR46296:SF7">
    <property type="entry name" value="C2 DOMAIN-CONTAINING PROTEIN"/>
    <property type="match status" value="1"/>
</dbReference>
<feature type="compositionally biased region" description="Basic and acidic residues" evidence="5">
    <location>
        <begin position="190"/>
        <end position="201"/>
    </location>
</feature>
<dbReference type="Gene3D" id="2.30.29.30">
    <property type="entry name" value="Pleckstrin-homology domain (PH domain)/Phosphotyrosine-binding domain (PTB)"/>
    <property type="match status" value="1"/>
</dbReference>
<gene>
    <name evidence="8" type="ORF">RchiOBHm_Chr7g0192601</name>
</gene>
<dbReference type="SMART" id="SM00568">
    <property type="entry name" value="GRAM"/>
    <property type="match status" value="1"/>
</dbReference>
<keyword evidence="3" id="KW-1133">Transmembrane helix</keyword>
<dbReference type="InterPro" id="IPR035892">
    <property type="entry name" value="C2_domain_sf"/>
</dbReference>
<dbReference type="InterPro" id="IPR031968">
    <property type="entry name" value="VASt"/>
</dbReference>
<feature type="domain" description="C2" evidence="6">
    <location>
        <begin position="1"/>
        <end position="102"/>
    </location>
</feature>
<evidence type="ECO:0000256" key="2">
    <source>
        <dbReference type="ARBA" id="ARBA00022692"/>
    </source>
</evidence>
<dbReference type="SUPFAM" id="SSF49562">
    <property type="entry name" value="C2 domain (Calcium/lipid-binding domain, CaLB)"/>
    <property type="match status" value="2"/>
</dbReference>
<dbReference type="InterPro" id="IPR004182">
    <property type="entry name" value="GRAM"/>
</dbReference>
<proteinExistence type="predicted"/>
<evidence type="ECO:0000256" key="4">
    <source>
        <dbReference type="ARBA" id="ARBA00023136"/>
    </source>
</evidence>
<keyword evidence="2" id="KW-0812">Transmembrane</keyword>
<evidence type="ECO:0000313" key="8">
    <source>
        <dbReference type="EMBL" id="PRQ17217.1"/>
    </source>
</evidence>
<dbReference type="InterPro" id="IPR044511">
    <property type="entry name" value="At1g03370/At5g50170-like"/>
</dbReference>
<dbReference type="OrthoDB" id="67700at2759"/>
<comment type="caution">
    <text evidence="8">The sequence shown here is derived from an EMBL/GenBank/DDBJ whole genome shotgun (WGS) entry which is preliminary data.</text>
</comment>